<feature type="compositionally biased region" description="Basic and acidic residues" evidence="1">
    <location>
        <begin position="1"/>
        <end position="13"/>
    </location>
</feature>
<feature type="compositionally biased region" description="Polar residues" evidence="1">
    <location>
        <begin position="269"/>
        <end position="278"/>
    </location>
</feature>
<sequence>MSRRRGSDLESRRLSSQTEHVPQALTYRPTTWERAPTALDSSRNRYAAGSHSNPTTPRTFGGRDISPESQGSYGSRRPSAPESLLPPSRASTYRPSHLSYPAPRTYNSSPLVSRTADVNEGPVTPRAAEGTESTVSTTAPSTVWDELEDLKSRIHRLELTGKLPATSGAAMSRASNDRPPTATTTVTTMSSSPKRGRGNSISPPDSVNVEPSPTNTHPLLSSALAKSKPLLSAEVYKALEATTTDALAIAVMMGTSGQPGPISSSQSTVGASTNTVSDRQVRRKADSLCRSLTELCLALSEDKTEQAQPADKPLKRPRSNTETGNQADSVQRPPVNADLTRIKASPRALSRLEARRSSLLATSSLPSPRYTPSEVNTVNTVNTPTQSAMAGRRSSLLLRSRRAGTEEPEEEDESRFRAPSRAATELGRLRNSPREYASQQSLSENRLPSTQSSLPVRRHYISTSLTNTAGQPASSPLNLNSRRFLDRSTPERDTPSVAGRMVEDRMQRKSSIGQGFTFGRTASISRPTRPSNAADSPRAGPAGGYQ</sequence>
<feature type="region of interest" description="Disordered" evidence="1">
    <location>
        <begin position="164"/>
        <end position="217"/>
    </location>
</feature>
<evidence type="ECO:0000256" key="1">
    <source>
        <dbReference type="SAM" id="MobiDB-lite"/>
    </source>
</evidence>
<name>A0A2T3B245_AMORE</name>
<evidence type="ECO:0000313" key="3">
    <source>
        <dbReference type="Proteomes" id="UP000241818"/>
    </source>
</evidence>
<feature type="compositionally biased region" description="Polar residues" evidence="1">
    <location>
        <begin position="509"/>
        <end position="534"/>
    </location>
</feature>
<feature type="compositionally biased region" description="Low complexity" evidence="1">
    <location>
        <begin position="258"/>
        <end position="268"/>
    </location>
</feature>
<dbReference type="RefSeq" id="XP_024720984.1">
    <property type="nucleotide sequence ID" value="XM_024866683.1"/>
</dbReference>
<dbReference type="GeneID" id="36574764"/>
<feature type="compositionally biased region" description="Polar residues" evidence="1">
    <location>
        <begin position="437"/>
        <end position="454"/>
    </location>
</feature>
<accession>A0A2T3B245</accession>
<feature type="compositionally biased region" description="Polar residues" evidence="1">
    <location>
        <begin position="199"/>
        <end position="217"/>
    </location>
</feature>
<feature type="region of interest" description="Disordered" evidence="1">
    <location>
        <begin position="258"/>
        <end position="278"/>
    </location>
</feature>
<feature type="compositionally biased region" description="Polar residues" evidence="1">
    <location>
        <begin position="320"/>
        <end position="329"/>
    </location>
</feature>
<feature type="compositionally biased region" description="Polar residues" evidence="1">
    <location>
        <begin position="461"/>
        <end position="481"/>
    </location>
</feature>
<evidence type="ECO:0008006" key="4">
    <source>
        <dbReference type="Google" id="ProtNLM"/>
    </source>
</evidence>
<protein>
    <recommendedName>
        <fullName evidence="4">LPXTG-motif cell wall anchor domain protein</fullName>
    </recommendedName>
</protein>
<proteinExistence type="predicted"/>
<dbReference type="STRING" id="857342.A0A2T3B245"/>
<organism evidence="2 3">
    <name type="scientific">Amorphotheca resinae ATCC 22711</name>
    <dbReference type="NCBI Taxonomy" id="857342"/>
    <lineage>
        <taxon>Eukaryota</taxon>
        <taxon>Fungi</taxon>
        <taxon>Dikarya</taxon>
        <taxon>Ascomycota</taxon>
        <taxon>Pezizomycotina</taxon>
        <taxon>Leotiomycetes</taxon>
        <taxon>Helotiales</taxon>
        <taxon>Amorphothecaceae</taxon>
        <taxon>Amorphotheca</taxon>
    </lineage>
</organism>
<gene>
    <name evidence="2" type="ORF">M430DRAFT_35105</name>
</gene>
<feature type="compositionally biased region" description="Low complexity" evidence="1">
    <location>
        <begin position="179"/>
        <end position="193"/>
    </location>
</feature>
<dbReference type="AlphaFoldDB" id="A0A2T3B245"/>
<reference evidence="2 3" key="1">
    <citation type="journal article" date="2018" name="New Phytol.">
        <title>Comparative genomics and transcriptomics depict ericoid mycorrhizal fungi as versatile saprotrophs and plant mutualists.</title>
        <authorList>
            <person name="Martino E."/>
            <person name="Morin E."/>
            <person name="Grelet G.A."/>
            <person name="Kuo A."/>
            <person name="Kohler A."/>
            <person name="Daghino S."/>
            <person name="Barry K.W."/>
            <person name="Cichocki N."/>
            <person name="Clum A."/>
            <person name="Dockter R.B."/>
            <person name="Hainaut M."/>
            <person name="Kuo R.C."/>
            <person name="LaButti K."/>
            <person name="Lindahl B.D."/>
            <person name="Lindquist E.A."/>
            <person name="Lipzen A."/>
            <person name="Khouja H.R."/>
            <person name="Magnuson J."/>
            <person name="Murat C."/>
            <person name="Ohm R.A."/>
            <person name="Singer S.W."/>
            <person name="Spatafora J.W."/>
            <person name="Wang M."/>
            <person name="Veneault-Fourrey C."/>
            <person name="Henrissat B."/>
            <person name="Grigoriev I.V."/>
            <person name="Martin F.M."/>
            <person name="Perotto S."/>
        </authorList>
    </citation>
    <scope>NUCLEOTIDE SEQUENCE [LARGE SCALE GENOMIC DNA]</scope>
    <source>
        <strain evidence="2 3">ATCC 22711</strain>
    </source>
</reference>
<dbReference type="EMBL" id="KZ679011">
    <property type="protein sequence ID" value="PSS18632.1"/>
    <property type="molecule type" value="Genomic_DNA"/>
</dbReference>
<feature type="compositionally biased region" description="Basic and acidic residues" evidence="1">
    <location>
        <begin position="483"/>
        <end position="494"/>
    </location>
</feature>
<feature type="region of interest" description="Disordered" evidence="1">
    <location>
        <begin position="1"/>
        <end position="138"/>
    </location>
</feature>
<keyword evidence="3" id="KW-1185">Reference proteome</keyword>
<dbReference type="OrthoDB" id="5369729at2759"/>
<dbReference type="InParanoid" id="A0A2T3B245"/>
<feature type="region of interest" description="Disordered" evidence="1">
    <location>
        <begin position="302"/>
        <end position="343"/>
    </location>
</feature>
<dbReference type="Proteomes" id="UP000241818">
    <property type="component" value="Unassembled WGS sequence"/>
</dbReference>
<evidence type="ECO:0000313" key="2">
    <source>
        <dbReference type="EMBL" id="PSS18632.1"/>
    </source>
</evidence>
<feature type="region of interest" description="Disordered" evidence="1">
    <location>
        <begin position="363"/>
        <end position="546"/>
    </location>
</feature>